<evidence type="ECO:0000256" key="2">
    <source>
        <dbReference type="ARBA" id="ARBA00007635"/>
    </source>
</evidence>
<evidence type="ECO:0000256" key="1">
    <source>
        <dbReference type="ARBA" id="ARBA00004141"/>
    </source>
</evidence>
<keyword evidence="4 6" id="KW-1133">Transmembrane helix</keyword>
<feature type="transmembrane region" description="Helical" evidence="6">
    <location>
        <begin position="210"/>
        <end position="229"/>
    </location>
</feature>
<dbReference type="GO" id="GO:0022857">
    <property type="term" value="F:transmembrane transporter activity"/>
    <property type="evidence" value="ECO:0007669"/>
    <property type="project" value="InterPro"/>
</dbReference>
<evidence type="ECO:0000256" key="7">
    <source>
        <dbReference type="SAM" id="MobiDB-lite"/>
    </source>
</evidence>
<evidence type="ECO:0000313" key="9">
    <source>
        <dbReference type="EMBL" id="TVU09617.1"/>
    </source>
</evidence>
<evidence type="ECO:0000256" key="5">
    <source>
        <dbReference type="ARBA" id="ARBA00023136"/>
    </source>
</evidence>
<dbReference type="EMBL" id="RWGY01000039">
    <property type="protein sequence ID" value="TVU09617.1"/>
    <property type="molecule type" value="Genomic_DNA"/>
</dbReference>
<dbReference type="GO" id="GO:0016020">
    <property type="term" value="C:membrane"/>
    <property type="evidence" value="ECO:0007669"/>
    <property type="project" value="UniProtKB-SubCell"/>
</dbReference>
<comment type="caution">
    <text evidence="9">The sequence shown here is derived from an EMBL/GenBank/DDBJ whole genome shotgun (WGS) entry which is preliminary data.</text>
</comment>
<dbReference type="InterPro" id="IPR037185">
    <property type="entry name" value="EmrE-like"/>
</dbReference>
<evidence type="ECO:0000256" key="4">
    <source>
        <dbReference type="ARBA" id="ARBA00022989"/>
    </source>
</evidence>
<feature type="non-terminal residue" evidence="9">
    <location>
        <position position="1"/>
    </location>
</feature>
<protein>
    <recommendedName>
        <fullName evidence="6">WAT1-related protein</fullName>
    </recommendedName>
</protein>
<evidence type="ECO:0000313" key="10">
    <source>
        <dbReference type="Proteomes" id="UP000324897"/>
    </source>
</evidence>
<dbReference type="Gramene" id="TVU09617">
    <property type="protein sequence ID" value="TVU09617"/>
    <property type="gene ID" value="EJB05_43101"/>
</dbReference>
<accession>A0A5J9TEI3</accession>
<keyword evidence="3 6" id="KW-0812">Transmembrane</keyword>
<reference evidence="9 10" key="1">
    <citation type="journal article" date="2019" name="Sci. Rep.">
        <title>A high-quality genome of Eragrostis curvula grass provides insights into Poaceae evolution and supports new strategies to enhance forage quality.</title>
        <authorList>
            <person name="Carballo J."/>
            <person name="Santos B.A.C.M."/>
            <person name="Zappacosta D."/>
            <person name="Garbus I."/>
            <person name="Selva J.P."/>
            <person name="Gallo C.A."/>
            <person name="Diaz A."/>
            <person name="Albertini E."/>
            <person name="Caccamo M."/>
            <person name="Echenique V."/>
        </authorList>
    </citation>
    <scope>NUCLEOTIDE SEQUENCE [LARGE SCALE GENOMIC DNA]</scope>
    <source>
        <strain evidence="10">cv. Victoria</strain>
        <tissue evidence="9">Leaf</tissue>
    </source>
</reference>
<dbReference type="AlphaFoldDB" id="A0A5J9TEI3"/>
<dbReference type="Pfam" id="PF00892">
    <property type="entry name" value="EamA"/>
    <property type="match status" value="1"/>
</dbReference>
<proteinExistence type="inferred from homology"/>
<comment type="subcellular location">
    <subcellularLocation>
        <location evidence="1 6">Membrane</location>
        <topology evidence="1 6">Multi-pass membrane protein</topology>
    </subcellularLocation>
</comment>
<feature type="transmembrane region" description="Helical" evidence="6">
    <location>
        <begin position="241"/>
        <end position="261"/>
    </location>
</feature>
<keyword evidence="10" id="KW-1185">Reference proteome</keyword>
<dbReference type="InterPro" id="IPR000620">
    <property type="entry name" value="EamA_dom"/>
</dbReference>
<feature type="transmembrane region" description="Helical" evidence="6">
    <location>
        <begin position="267"/>
        <end position="286"/>
    </location>
</feature>
<feature type="transmembrane region" description="Helical" evidence="6">
    <location>
        <begin position="62"/>
        <end position="83"/>
    </location>
</feature>
<feature type="domain" description="EamA" evidence="8">
    <location>
        <begin position="146"/>
        <end position="284"/>
    </location>
</feature>
<feature type="transmembrane region" description="Helical" evidence="6">
    <location>
        <begin position="176"/>
        <end position="198"/>
    </location>
</feature>
<feature type="transmembrane region" description="Helical" evidence="6">
    <location>
        <begin position="104"/>
        <end position="123"/>
    </location>
</feature>
<dbReference type="PANTHER" id="PTHR31218">
    <property type="entry name" value="WAT1-RELATED PROTEIN"/>
    <property type="match status" value="1"/>
</dbReference>
<evidence type="ECO:0000256" key="3">
    <source>
        <dbReference type="ARBA" id="ARBA00022692"/>
    </source>
</evidence>
<organism evidence="9 10">
    <name type="scientific">Eragrostis curvula</name>
    <name type="common">weeping love grass</name>
    <dbReference type="NCBI Taxonomy" id="38414"/>
    <lineage>
        <taxon>Eukaryota</taxon>
        <taxon>Viridiplantae</taxon>
        <taxon>Streptophyta</taxon>
        <taxon>Embryophyta</taxon>
        <taxon>Tracheophyta</taxon>
        <taxon>Spermatophyta</taxon>
        <taxon>Magnoliopsida</taxon>
        <taxon>Liliopsida</taxon>
        <taxon>Poales</taxon>
        <taxon>Poaceae</taxon>
        <taxon>PACMAD clade</taxon>
        <taxon>Chloridoideae</taxon>
        <taxon>Eragrostideae</taxon>
        <taxon>Eragrostidinae</taxon>
        <taxon>Eragrostis</taxon>
    </lineage>
</organism>
<comment type="similarity">
    <text evidence="2 6">Belongs to the drug/metabolite transporter (DMT) superfamily. Plant drug/metabolite exporter (P-DME) (TC 2.A.7.4) family.</text>
</comment>
<dbReference type="SUPFAM" id="SSF103481">
    <property type="entry name" value="Multidrug resistance efflux transporter EmrE"/>
    <property type="match status" value="1"/>
</dbReference>
<keyword evidence="5 6" id="KW-0472">Membrane</keyword>
<feature type="region of interest" description="Disordered" evidence="7">
    <location>
        <begin position="312"/>
        <end position="338"/>
    </location>
</feature>
<dbReference type="Proteomes" id="UP000324897">
    <property type="component" value="Chromosome 3"/>
</dbReference>
<feature type="transmembrane region" description="Helical" evidence="6">
    <location>
        <begin position="36"/>
        <end position="56"/>
    </location>
</feature>
<dbReference type="InterPro" id="IPR030184">
    <property type="entry name" value="WAT1-related"/>
</dbReference>
<evidence type="ECO:0000259" key="8">
    <source>
        <dbReference type="Pfam" id="PF00892"/>
    </source>
</evidence>
<dbReference type="OrthoDB" id="1728340at2759"/>
<sequence length="338" mass="36116">MEAYMPSAAMLATQCIYSTVALWAKAVFTGGMSPMIFVVYRQAVATIVLVPIVAVVHRKKMKQIMCPGMAGFSLVFLASLVGCMPPCNSCNRLERVDVRQPRSLAKIFGTIVCVGGAMIMAFLRGPKLLSDMNIILQSTTGSAWVMGALFLFGSSSCWALWLILQVPICKWYMDPLTLSAWMCLLSTLQTGALVPFLLPDTSAWKIPSLFELSCCIFAGAVGSGVTFYLQSWCISVRGPLYSATFSPLATVITTAFSAAILGEDLRVGSLLGAIAVVTGLYVVLWGKAGDIKSVTTPDNLDDLEATVATLRSDEHLDDGDGVAEPLLAGGDPAEKSTR</sequence>
<feature type="transmembrane region" description="Helical" evidence="6">
    <location>
        <begin position="6"/>
        <end position="24"/>
    </location>
</feature>
<gene>
    <name evidence="9" type="ORF">EJB05_43101</name>
</gene>
<feature type="transmembrane region" description="Helical" evidence="6">
    <location>
        <begin position="143"/>
        <end position="164"/>
    </location>
</feature>
<evidence type="ECO:0000256" key="6">
    <source>
        <dbReference type="RuleBase" id="RU363077"/>
    </source>
</evidence>
<name>A0A5J9TEI3_9POAL</name>